<keyword evidence="2" id="KW-1185">Reference proteome</keyword>
<evidence type="ECO:0000313" key="2">
    <source>
        <dbReference type="Proteomes" id="UP000652761"/>
    </source>
</evidence>
<evidence type="ECO:0000313" key="1">
    <source>
        <dbReference type="EMBL" id="MQM11245.1"/>
    </source>
</evidence>
<organism evidence="1 2">
    <name type="scientific">Colocasia esculenta</name>
    <name type="common">Wild taro</name>
    <name type="synonym">Arum esculentum</name>
    <dbReference type="NCBI Taxonomy" id="4460"/>
    <lineage>
        <taxon>Eukaryota</taxon>
        <taxon>Viridiplantae</taxon>
        <taxon>Streptophyta</taxon>
        <taxon>Embryophyta</taxon>
        <taxon>Tracheophyta</taxon>
        <taxon>Spermatophyta</taxon>
        <taxon>Magnoliopsida</taxon>
        <taxon>Liliopsida</taxon>
        <taxon>Araceae</taxon>
        <taxon>Aroideae</taxon>
        <taxon>Colocasieae</taxon>
        <taxon>Colocasia</taxon>
    </lineage>
</organism>
<dbReference type="EMBL" id="NMUH01004916">
    <property type="protein sequence ID" value="MQM11245.1"/>
    <property type="molecule type" value="Genomic_DNA"/>
</dbReference>
<accession>A0A843X250</accession>
<protein>
    <submittedName>
        <fullName evidence="1">Uncharacterized protein</fullName>
    </submittedName>
</protein>
<gene>
    <name evidence="1" type="ORF">Taro_044151</name>
</gene>
<sequence>MKATRGILSRFRSRWCGLARQANRLAWLGSGLETRRLGPSRSRRGLKSDRDTPVIAAHRAVAITGAVN</sequence>
<comment type="caution">
    <text evidence="1">The sequence shown here is derived from an EMBL/GenBank/DDBJ whole genome shotgun (WGS) entry which is preliminary data.</text>
</comment>
<dbReference type="AlphaFoldDB" id="A0A843X250"/>
<dbReference type="Proteomes" id="UP000652761">
    <property type="component" value="Unassembled WGS sequence"/>
</dbReference>
<reference evidence="1" key="1">
    <citation type="submission" date="2017-07" db="EMBL/GenBank/DDBJ databases">
        <title>Taro Niue Genome Assembly and Annotation.</title>
        <authorList>
            <person name="Atibalentja N."/>
            <person name="Keating K."/>
            <person name="Fields C.J."/>
        </authorList>
    </citation>
    <scope>NUCLEOTIDE SEQUENCE</scope>
    <source>
        <strain evidence="1">Niue_2</strain>
        <tissue evidence="1">Leaf</tissue>
    </source>
</reference>
<name>A0A843X250_COLES</name>
<proteinExistence type="predicted"/>